<keyword evidence="1" id="KW-0812">Transmembrane</keyword>
<dbReference type="AlphaFoldDB" id="A0A506XY44"/>
<comment type="caution">
    <text evidence="2">The sequence shown here is derived from an EMBL/GenBank/DDBJ whole genome shotgun (WGS) entry which is preliminary data.</text>
</comment>
<proteinExistence type="predicted"/>
<evidence type="ECO:0000313" key="3">
    <source>
        <dbReference type="Proteomes" id="UP000316252"/>
    </source>
</evidence>
<dbReference type="EMBL" id="VHQG01000004">
    <property type="protein sequence ID" value="TPW74533.1"/>
    <property type="molecule type" value="Genomic_DNA"/>
</dbReference>
<keyword evidence="1" id="KW-1133">Transmembrane helix</keyword>
<evidence type="ECO:0000313" key="2">
    <source>
        <dbReference type="EMBL" id="TPW74533.1"/>
    </source>
</evidence>
<gene>
    <name evidence="2" type="ORF">FJ657_13095</name>
</gene>
<dbReference type="RefSeq" id="WP_141164171.1">
    <property type="nucleotide sequence ID" value="NZ_VHQG01000004.1"/>
</dbReference>
<protein>
    <submittedName>
        <fullName evidence="2">DUF4233 domain-containing protein</fullName>
    </submittedName>
</protein>
<accession>A0A506XY44</accession>
<keyword evidence="3" id="KW-1185">Reference proteome</keyword>
<reference evidence="2 3" key="1">
    <citation type="submission" date="2019-06" db="EMBL/GenBank/DDBJ databases">
        <authorList>
            <person name="Li F."/>
        </authorList>
    </citation>
    <scope>NUCLEOTIDE SEQUENCE [LARGE SCALE GENOMIC DNA]</scope>
    <source>
        <strain evidence="2 3">10F1D-1</strain>
    </source>
</reference>
<feature type="transmembrane region" description="Helical" evidence="1">
    <location>
        <begin position="25"/>
        <end position="48"/>
    </location>
</feature>
<feature type="transmembrane region" description="Helical" evidence="1">
    <location>
        <begin position="101"/>
        <end position="120"/>
    </location>
</feature>
<feature type="transmembrane region" description="Helical" evidence="1">
    <location>
        <begin position="54"/>
        <end position="71"/>
    </location>
</feature>
<feature type="transmembrane region" description="Helical" evidence="1">
    <location>
        <begin position="78"/>
        <end position="95"/>
    </location>
</feature>
<sequence length="130" mass="14027">MSGTDQAAASGSGRRPRRERRVRESLLSVALVLEAIMLIFASLALFGLRSLPPGAALGGGAAFIVVLLATASQTRHRWAQILGWVLQVALLACGFVDPSMFIVGAIFVGIWIWCVVKAGRIERQQRAARR</sequence>
<dbReference type="OrthoDB" id="3267755at2"/>
<evidence type="ECO:0000256" key="1">
    <source>
        <dbReference type="SAM" id="Phobius"/>
    </source>
</evidence>
<dbReference type="Proteomes" id="UP000316252">
    <property type="component" value="Unassembled WGS sequence"/>
</dbReference>
<organism evidence="2 3">
    <name type="scientific">Schumannella soli</name>
    <dbReference type="NCBI Taxonomy" id="2590779"/>
    <lineage>
        <taxon>Bacteria</taxon>
        <taxon>Bacillati</taxon>
        <taxon>Actinomycetota</taxon>
        <taxon>Actinomycetes</taxon>
        <taxon>Micrococcales</taxon>
        <taxon>Microbacteriaceae</taxon>
        <taxon>Schumannella</taxon>
    </lineage>
</organism>
<dbReference type="InterPro" id="IPR025327">
    <property type="entry name" value="DUF4233"/>
</dbReference>
<keyword evidence="1" id="KW-0472">Membrane</keyword>
<dbReference type="Pfam" id="PF14017">
    <property type="entry name" value="DUF4233"/>
    <property type="match status" value="1"/>
</dbReference>
<name>A0A506XY44_9MICO</name>